<dbReference type="EMBL" id="VSRR010034038">
    <property type="protein sequence ID" value="MPC72054.1"/>
    <property type="molecule type" value="Genomic_DNA"/>
</dbReference>
<evidence type="ECO:0000313" key="2">
    <source>
        <dbReference type="Proteomes" id="UP000324222"/>
    </source>
</evidence>
<name>A0A5B7HUF1_PORTR</name>
<keyword evidence="2" id="KW-1185">Reference proteome</keyword>
<organism evidence="1 2">
    <name type="scientific">Portunus trituberculatus</name>
    <name type="common">Swimming crab</name>
    <name type="synonym">Neptunus trituberculatus</name>
    <dbReference type="NCBI Taxonomy" id="210409"/>
    <lineage>
        <taxon>Eukaryota</taxon>
        <taxon>Metazoa</taxon>
        <taxon>Ecdysozoa</taxon>
        <taxon>Arthropoda</taxon>
        <taxon>Crustacea</taxon>
        <taxon>Multicrustacea</taxon>
        <taxon>Malacostraca</taxon>
        <taxon>Eumalacostraca</taxon>
        <taxon>Eucarida</taxon>
        <taxon>Decapoda</taxon>
        <taxon>Pleocyemata</taxon>
        <taxon>Brachyura</taxon>
        <taxon>Eubrachyura</taxon>
        <taxon>Portunoidea</taxon>
        <taxon>Portunidae</taxon>
        <taxon>Portuninae</taxon>
        <taxon>Portunus</taxon>
    </lineage>
</organism>
<proteinExistence type="predicted"/>
<dbReference type="Proteomes" id="UP000324222">
    <property type="component" value="Unassembled WGS sequence"/>
</dbReference>
<protein>
    <submittedName>
        <fullName evidence="1">Uncharacterized protein</fullName>
    </submittedName>
</protein>
<accession>A0A5B7HUF1</accession>
<dbReference type="AlphaFoldDB" id="A0A5B7HUF1"/>
<evidence type="ECO:0000313" key="1">
    <source>
        <dbReference type="EMBL" id="MPC72054.1"/>
    </source>
</evidence>
<dbReference type="SUPFAM" id="SSF53850">
    <property type="entry name" value="Periplasmic binding protein-like II"/>
    <property type="match status" value="1"/>
</dbReference>
<gene>
    <name evidence="1" type="ORF">E2C01_066347</name>
</gene>
<dbReference type="OrthoDB" id="6373312at2759"/>
<comment type="caution">
    <text evidence="1">The sequence shown here is derived from an EMBL/GenBank/DDBJ whole genome shotgun (WGS) entry which is preliminary data.</text>
</comment>
<reference evidence="1 2" key="1">
    <citation type="submission" date="2019-05" db="EMBL/GenBank/DDBJ databases">
        <title>Another draft genome of Portunus trituberculatus and its Hox gene families provides insights of decapod evolution.</title>
        <authorList>
            <person name="Jeong J.-H."/>
            <person name="Song I."/>
            <person name="Kim S."/>
            <person name="Choi T."/>
            <person name="Kim D."/>
            <person name="Ryu S."/>
            <person name="Kim W."/>
        </authorList>
    </citation>
    <scope>NUCLEOTIDE SEQUENCE [LARGE SCALE GENOMIC DNA]</scope>
    <source>
        <tissue evidence="1">Muscle</tissue>
    </source>
</reference>
<sequence length="137" mass="16205">MVHDINDNLSVLPSRMSMFDYGEFVPGALRSSKDPHYRSLGKKLDLYPTYDEAIYAVVNGTHAYIESFSYNRILLFDTYKMRNTFLLQEQLYPGHLCWYFQKNTAWKYKFDWGIQRLVEAGLIAHWIKGFNIDMEDV</sequence>